<keyword evidence="23" id="KW-1185">Reference proteome</keyword>
<evidence type="ECO:0000256" key="9">
    <source>
        <dbReference type="ARBA" id="ARBA00022840"/>
    </source>
</evidence>
<dbReference type="InterPro" id="IPR026890">
    <property type="entry name" value="Mononeg_mRNAcap"/>
</dbReference>
<dbReference type="GO" id="GO:0004482">
    <property type="term" value="F:mRNA 5'-cap (guanine-N7-)-methyltransferase activity"/>
    <property type="evidence" value="ECO:0007669"/>
    <property type="project" value="InterPro"/>
</dbReference>
<keyword evidence="3" id="KW-0696">RNA-directed RNA polymerase</keyword>
<dbReference type="InterPro" id="IPR014023">
    <property type="entry name" value="Mononeg_RNA_pol_cat"/>
</dbReference>
<keyword evidence="5" id="KW-0808">Transferase</keyword>
<proteinExistence type="predicted"/>
<dbReference type="EC" id="2.7.7.48" evidence="2"/>
<keyword evidence="4" id="KW-0507">mRNA processing</keyword>
<keyword evidence="10" id="KW-0946">Virion</keyword>
<evidence type="ECO:0000256" key="2">
    <source>
        <dbReference type="ARBA" id="ARBA00012494"/>
    </source>
</evidence>
<dbReference type="GO" id="GO:0005524">
    <property type="term" value="F:ATP binding"/>
    <property type="evidence" value="ECO:0007669"/>
    <property type="project" value="UniProtKB-KW"/>
</dbReference>
<evidence type="ECO:0000256" key="14">
    <source>
        <dbReference type="ARBA" id="ARBA00024494"/>
    </source>
</evidence>
<comment type="catalytic activity">
    <reaction evidence="14">
        <text>a 5'-end triphospho-adenylyl-adenylyl-cytidylyl-adenosine in mRNA + GDP + H(+) = a 5'-end (5'-triphosphoguanosine)-adenylyl-adenylyl-cytidylyl-adenosine in mRNA + diphosphate</text>
        <dbReference type="Rhea" id="RHEA:65436"/>
        <dbReference type="Rhea" id="RHEA-COMP:16797"/>
        <dbReference type="Rhea" id="RHEA-COMP:16799"/>
        <dbReference type="ChEBI" id="CHEBI:15378"/>
        <dbReference type="ChEBI" id="CHEBI:33019"/>
        <dbReference type="ChEBI" id="CHEBI:58189"/>
        <dbReference type="ChEBI" id="CHEBI:156484"/>
        <dbReference type="ChEBI" id="CHEBI:156503"/>
        <dbReference type="EC" id="2.7.7.88"/>
    </reaction>
</comment>
<evidence type="ECO:0000256" key="16">
    <source>
        <dbReference type="ARBA" id="ARBA00030436"/>
    </source>
</evidence>
<keyword evidence="9" id="KW-0067">ATP-binding</keyword>
<feature type="domain" description="RdRp catalytic" evidence="21">
    <location>
        <begin position="570"/>
        <end position="735"/>
    </location>
</feature>
<dbReference type="KEGG" id="vg:80533840"/>
<gene>
    <name evidence="22" type="primary">L</name>
</gene>
<dbReference type="GO" id="GO:0003968">
    <property type="term" value="F:RNA-directed RNA polymerase activity"/>
    <property type="evidence" value="ECO:0007669"/>
    <property type="project" value="UniProtKB-KW"/>
</dbReference>
<evidence type="ECO:0000256" key="6">
    <source>
        <dbReference type="ARBA" id="ARBA00022691"/>
    </source>
</evidence>
<dbReference type="Pfam" id="PF14314">
    <property type="entry name" value="Methyltrans_Mon_2nd"/>
    <property type="match status" value="1"/>
</dbReference>
<dbReference type="Proteomes" id="UP000501948">
    <property type="component" value="Segment"/>
</dbReference>
<evidence type="ECO:0000256" key="18">
    <source>
        <dbReference type="ARBA" id="ARBA00047332"/>
    </source>
</evidence>
<evidence type="ECO:0000256" key="19">
    <source>
        <dbReference type="ARBA" id="ARBA00047370"/>
    </source>
</evidence>
<protein>
    <recommendedName>
        <fullName evidence="2">RNA-directed RNA polymerase</fullName>
        <ecNumber evidence="2">2.7.7.48</ecNumber>
    </recommendedName>
    <alternativeName>
        <fullName evidence="17">Replicase</fullName>
    </alternativeName>
    <alternativeName>
        <fullName evidence="16">Transcriptase</fullName>
    </alternativeName>
</protein>
<comment type="catalytic activity">
    <reaction evidence="15">
        <text>a 5'-end (5'-triphosphoguanosine)-(2'-O-methyladenylyl)-adenylyl-cytidylyl-adenosine in mRNA + S-adenosyl-L-methionine = a 5'-end (N(7)-methyl 5'-triphosphoguanosine)-(2'-O-methyladenylyl)-adenylyl-cytidylyl-adenosine in mRNA + S-adenosyl-L-homocysteine</text>
        <dbReference type="Rhea" id="RHEA:65440"/>
        <dbReference type="Rhea" id="RHEA-COMP:16798"/>
        <dbReference type="Rhea" id="RHEA-COMP:16801"/>
        <dbReference type="ChEBI" id="CHEBI:57856"/>
        <dbReference type="ChEBI" id="CHEBI:59789"/>
        <dbReference type="ChEBI" id="CHEBI:156482"/>
        <dbReference type="ChEBI" id="CHEBI:156483"/>
    </reaction>
</comment>
<dbReference type="Pfam" id="PF00946">
    <property type="entry name" value="Mononeg_RNA_pol"/>
    <property type="match status" value="1"/>
</dbReference>
<dbReference type="InterPro" id="IPR039530">
    <property type="entry name" value="L_methyltransferase_rhabdo"/>
</dbReference>
<comment type="subcellular location">
    <subcellularLocation>
        <location evidence="1">Virion</location>
    </subcellularLocation>
</comment>
<dbReference type="GeneID" id="80533840"/>
<reference evidence="22" key="1">
    <citation type="submission" date="2017-11" db="EMBL/GenBank/DDBJ databases">
        <title>Genomic characterization, phylogenetic position and in situ localization of a novel member of Mononegavirales in Lepeophtheirus salmonis.</title>
        <authorList>
            <person name="Nylund A."/>
            <person name="Okland A."/>
            <person name="Skoge R."/>
            <person name="Plarre H."/>
        </authorList>
    </citation>
    <scope>NUCLEOTIDE SEQUENCE [LARGE SCALE GENOMIC DNA]</scope>
    <source>
        <strain evidence="22">LS24</strain>
    </source>
</reference>
<evidence type="ECO:0000256" key="7">
    <source>
        <dbReference type="ARBA" id="ARBA00022695"/>
    </source>
</evidence>
<comment type="catalytic activity">
    <reaction evidence="19">
        <text>a 5'-end (5'-triphosphoguanosine)-adenylyl-adenylyl-cytidylyl-adenosine in mRNA + 2 S-adenosyl-L-methionine = a 5'-end (N(7)-methyl 5'-triphosphoguanosine)-(2'-O-methyladenylyl)-adenylyl-cytidylyl-adenosine in mRNA + 2 S-adenosyl-L-homocysteine + H(+)</text>
        <dbReference type="Rhea" id="RHEA:65376"/>
        <dbReference type="Rhea" id="RHEA-COMP:16797"/>
        <dbReference type="Rhea" id="RHEA-COMP:16798"/>
        <dbReference type="ChEBI" id="CHEBI:15378"/>
        <dbReference type="ChEBI" id="CHEBI:57856"/>
        <dbReference type="ChEBI" id="CHEBI:59789"/>
        <dbReference type="ChEBI" id="CHEBI:156483"/>
        <dbReference type="ChEBI" id="CHEBI:156484"/>
        <dbReference type="EC" id="2.1.1.375"/>
    </reaction>
</comment>
<keyword evidence="13" id="KW-0511">Multifunctional enzyme</keyword>
<evidence type="ECO:0000256" key="13">
    <source>
        <dbReference type="ARBA" id="ARBA00023268"/>
    </source>
</evidence>
<evidence type="ECO:0000313" key="22">
    <source>
        <dbReference type="EMBL" id="AUZ99699.1"/>
    </source>
</evidence>
<evidence type="ECO:0000256" key="11">
    <source>
        <dbReference type="ARBA" id="ARBA00022953"/>
    </source>
</evidence>
<evidence type="ECO:0000256" key="10">
    <source>
        <dbReference type="ARBA" id="ARBA00022844"/>
    </source>
</evidence>
<evidence type="ECO:0000259" key="21">
    <source>
        <dbReference type="PROSITE" id="PS50526"/>
    </source>
</evidence>
<evidence type="ECO:0000256" key="3">
    <source>
        <dbReference type="ARBA" id="ARBA00022484"/>
    </source>
</evidence>
<evidence type="ECO:0000256" key="4">
    <source>
        <dbReference type="ARBA" id="ARBA00022664"/>
    </source>
</evidence>
<keyword evidence="8" id="KW-0547">Nucleotide-binding</keyword>
<evidence type="ECO:0000256" key="8">
    <source>
        <dbReference type="ARBA" id="ARBA00022741"/>
    </source>
</evidence>
<comment type="catalytic activity">
    <reaction evidence="18">
        <text>a 5'-end (5'-triphosphoguanosine)-adenylyl-adenylyl-cytidylyl-adenosine in mRNA + S-adenosyl-L-methionine = a 5'-end (5'-triphosphoguanosine)-(2'-O-methyladenylyl)-adenylyl-cytidylyl-adenosine in mRNA + S-adenosyl-L-homocysteine + H(+)</text>
        <dbReference type="Rhea" id="RHEA:65380"/>
        <dbReference type="Rhea" id="RHEA-COMP:16797"/>
        <dbReference type="Rhea" id="RHEA-COMP:16801"/>
        <dbReference type="ChEBI" id="CHEBI:15378"/>
        <dbReference type="ChEBI" id="CHEBI:57856"/>
        <dbReference type="ChEBI" id="CHEBI:59789"/>
        <dbReference type="ChEBI" id="CHEBI:156482"/>
        <dbReference type="ChEBI" id="CHEBI:156484"/>
    </reaction>
</comment>
<comment type="catalytic activity">
    <reaction evidence="20">
        <text>GTP + H2O = GDP + phosphate + H(+)</text>
        <dbReference type="Rhea" id="RHEA:19669"/>
        <dbReference type="ChEBI" id="CHEBI:15377"/>
        <dbReference type="ChEBI" id="CHEBI:15378"/>
        <dbReference type="ChEBI" id="CHEBI:37565"/>
        <dbReference type="ChEBI" id="CHEBI:43474"/>
        <dbReference type="ChEBI" id="CHEBI:58189"/>
    </reaction>
</comment>
<keyword evidence="6" id="KW-0949">S-adenosyl-L-methionine</keyword>
<dbReference type="Pfam" id="PF14318">
    <property type="entry name" value="Mononeg_mRNAcap"/>
    <property type="match status" value="1"/>
</dbReference>
<sequence>MTMAKPLKHKPWSFDYTRHLDSPLTQNNLLFYKHYPARASMTYPNLSQASFIDLQSGFVKGKPLFRTLERFLNPILARTGQQLQYPLSKIITIVEKSVSWQADALSSQVPHPLDRSRPAMFNAIRSSHSLRECCDRKLGIMALHEELVTKSTDVTGALQLDNYPQFKFQSDLIEICDVFPIDIIITYDMLLCVLDKIEARFTFLLLLELLDTIPVYRDIRFSDQQRALYDYLDGMTASLGNQAHYILKALEACSVGVLLEMEPTVYADHQYLTEIIAGFVGKSDEIGKWGVGYINILRQWGREFHDECRVGILEAYGQEKLHFYPILDDEGGQIKMYRVGTSFREVNRLGCKRIHGYLTQELIWSYFSKRKELPKIIPSLNTDARILAIFASQVIPNRSVLFDIEPEVWAELQFAKTFQFDYRPDNFDHLLDKSIAPNMENINQIWHPDARKEWKLLTPSIKSDRRFIEWVMKQPTVDCEEYLHQWNKMGKIPTSQLAILATAKEREQKNESRSYSILHPIPRVVLTTIEHNLSETILPLLPHHSMKLSGPQLQKRIEQFVHQSPQNDSVTIFFTLDYEQWNYTFRDRSTYYFDQMFNNLFGESHFLWPNYLFRHATFFTGNPFTPPENPMQFTTWTHHAGGNQGIRQKFWTIITQAAIGLAMEQLGYPYQLIGSGDNQVLAVKIPPGDGLLLAINRVKMAIRTESSHLGIVLKLSETFHSSRLFVYQRRYFSDGLPISLIIKSCVRFFAGSSEGAPTIANVISTSQNSGIQVSSASGDPLIGIIAGHTESYLALLNHPAWPKESQIHGTRLAAISLLSSDLMPLNFLQLTGFLYSGHQDMLTESLALMNHIYHSNPLDRVHIAGAVTLRFKGLVADWALALLLDPKSPNIDWPQTAEAMIREKLRTFLLDTKITRNKQILTMLSNLNDMCLNNLASAVLSMRPLNLSIGHSLFESSRTGQVLASVNRFTKTRTLVKLVKKVDSDEGKESLSLIVRSRDKRLITTIADRISSFNPPRTSFYHTFLGGYWSRYVGWCTKNHHATECSYNVRRYLMIISYQLLVEDIYGPYCPAPFEQVKIVAEFNPELFHKSILISPARNIPHTVEECEYTRGPFTRYVGSGTASRVQSYKFFNLSGGDMSTAVNMLFSLGTWLYANGNCNNLLGFVIAELEARIPGLSSIFHKVKTASRGGCLEHRFSSPGDVTGAYSSNLSLVSTHYRLNTDKASSFNRSELDFELFFQATFHYLHSILRFCTPLKTRVLAVITMEHCTRQIVNQSYKASNLARYCPGSLPSIVSLSVMNQARLSKAMRDSFLASNPDLVRLPNREAGLVAYMCESAAIYIRRYQSYHRHADSMFSMKNRPESVLNLSLFKEVPLAEFLLSLVVTLDYHGAFGEKANKSAISFQLHNWSRAVSGIVDVSMFKFITDAITQTGRLQELCAIAGTRSRYIRQNRSHSLAPVLLVAMASVGSNKQFSGVRWSIIVKEPGSGPGDAALVRIIKRWCKSYALAKKNNSILRPLDWGQSLQYNLPEGLIITCNLAETVEERARGLPHSDLPHNDYFISPGAHWSQSLRLRLPVDNITVKMDLDDTVWGEWEPRFSIQGDGQSLRSQPTTLRMYQAARWAGIVSGAWLKLAFVLKDHWEMFLRCEGGLFLAEGGGSMLAYCLHANPRMKAVYNSLYEIEITDGVEDGGYTPPAILCECGASKRVVNIPYLDEYYGDLSSSTCRSSLYHHMDSICSSHNLAVMDMDNWGDGRIQILISLLVELTSQEYCLIIFKMFQLDKNRDKLFTILTNVTDKYNISVVKPLTSNPLSGEYYLTLEKRAQAKTPVRMIRSLEVWDTIISSVGSVRAYDYLKGVIQLSKTMPRLPSCLDGSPISVANKYDKNKYSMATIYEAFLTVMTLRRDLVGDRNLLSREIGVLFHSSTYGSRSMQENFWSLMVSTAAALLLAAYTGTEVNRPGMNMGIESFYQRLLPLLSKSFLRFTIPHMVDLTWRRIGYLFRKSHSFGSQADIHFLLSIDHYTSVTLDKLRVRFTLPRAICAIIALSKREYELRVSHELPLLLFQSGLKLIEHVLRRNAQSMGDACRIVQVSPDWMEDILRSRYWPVHFSEDSRWGLVIGSLDRPSKAQLKGLEKIVMLYIPTKLPTIEGVVPVVGNVSLYEFAEAGLNWRVKYIDLT</sequence>
<evidence type="ECO:0000256" key="20">
    <source>
        <dbReference type="ARBA" id="ARBA00048548"/>
    </source>
</evidence>
<dbReference type="RefSeq" id="YP_010796376.1">
    <property type="nucleotide sequence ID" value="NC_076002.1"/>
</dbReference>
<dbReference type="PROSITE" id="PS50526">
    <property type="entry name" value="RDRP_SSRNA_NEG_NONSEG"/>
    <property type="match status" value="1"/>
</dbReference>
<dbReference type="GO" id="GO:0044423">
    <property type="term" value="C:virion component"/>
    <property type="evidence" value="ECO:0007669"/>
    <property type="project" value="UniProtKB-KW"/>
</dbReference>
<name>A0A3G1NGZ1_9MONO</name>
<accession>A0A3G1NGZ1</accession>
<evidence type="ECO:0000256" key="5">
    <source>
        <dbReference type="ARBA" id="ARBA00022679"/>
    </source>
</evidence>
<evidence type="ECO:0000256" key="17">
    <source>
        <dbReference type="ARBA" id="ARBA00031012"/>
    </source>
</evidence>
<evidence type="ECO:0000256" key="15">
    <source>
        <dbReference type="ARBA" id="ARBA00024499"/>
    </source>
</evidence>
<evidence type="ECO:0000313" key="23">
    <source>
        <dbReference type="Proteomes" id="UP000501948"/>
    </source>
</evidence>
<dbReference type="EMBL" id="MG489864">
    <property type="protein sequence ID" value="AUZ99699.1"/>
    <property type="molecule type" value="Viral_cRNA"/>
</dbReference>
<keyword evidence="11" id="KW-0693">Viral RNA replication</keyword>
<keyword evidence="7" id="KW-0548">Nucleotidyltransferase</keyword>
<organism evidence="22">
    <name type="scientific">Lepeophtheirus virus LS24</name>
    <dbReference type="NCBI Taxonomy" id="2080823"/>
    <lineage>
        <taxon>Viruses</taxon>
        <taxon>Riboviria</taxon>
        <taxon>Orthornavirae</taxon>
        <taxon>Negarnaviricota</taxon>
        <taxon>Haploviricotina</taxon>
        <taxon>Monjiviricetes</taxon>
        <taxon>Mononegavirales</taxon>
    </lineage>
</organism>
<evidence type="ECO:0000256" key="1">
    <source>
        <dbReference type="ARBA" id="ARBA00004328"/>
    </source>
</evidence>
<evidence type="ECO:0000256" key="12">
    <source>
        <dbReference type="ARBA" id="ARBA00023042"/>
    </source>
</evidence>
<keyword evidence="12" id="KW-0506">mRNA capping</keyword>